<dbReference type="InterPro" id="IPR009241">
    <property type="entry name" value="HigB-like"/>
</dbReference>
<accession>H8FWP2</accession>
<evidence type="ECO:0000313" key="2">
    <source>
        <dbReference type="EMBL" id="CCG42780.1"/>
    </source>
</evidence>
<evidence type="ECO:0000313" key="3">
    <source>
        <dbReference type="Proteomes" id="UP000004169"/>
    </source>
</evidence>
<feature type="region of interest" description="Disordered" evidence="1">
    <location>
        <begin position="1"/>
        <end position="21"/>
    </location>
</feature>
<sequence>MAERSSVNQPKPVRWVGTSKEDLSGFPEETRRRVGGALWEAQIGRKAPYAKPLKGFGDAGVLEVVDDFDGDTFRTVYTVRFANAVYVLHAFQKKSKRGIATPKAELDLIDQRLKRAKEDYEQWSKSEKPKSR</sequence>
<protein>
    <recommendedName>
        <fullName evidence="4">Phage-related protein</fullName>
    </recommendedName>
</protein>
<dbReference type="Pfam" id="PF05973">
    <property type="entry name" value="Gp49"/>
    <property type="match status" value="1"/>
</dbReference>
<dbReference type="AlphaFoldDB" id="H8FWP2"/>
<dbReference type="RefSeq" id="WP_002730579.1">
    <property type="nucleotide sequence ID" value="NZ_CAHP01000042.1"/>
</dbReference>
<dbReference type="eggNOG" id="COG4679">
    <property type="taxonomic scope" value="Bacteria"/>
</dbReference>
<dbReference type="OrthoDB" id="9797093at2"/>
<gene>
    <name evidence="2" type="ORF">PHAMO_470030</name>
</gene>
<proteinExistence type="predicted"/>
<dbReference type="Proteomes" id="UP000004169">
    <property type="component" value="Unassembled WGS sequence"/>
</dbReference>
<organism evidence="2 3">
    <name type="scientific">Magnetospirillum molischianum DSM 120</name>
    <dbReference type="NCBI Taxonomy" id="1150626"/>
    <lineage>
        <taxon>Bacteria</taxon>
        <taxon>Pseudomonadati</taxon>
        <taxon>Pseudomonadota</taxon>
        <taxon>Alphaproteobacteria</taxon>
        <taxon>Rhodospirillales</taxon>
        <taxon>Rhodospirillaceae</taxon>
        <taxon>Magnetospirillum</taxon>
    </lineage>
</organism>
<reference evidence="2 3" key="1">
    <citation type="journal article" date="2012" name="J. Bacteriol.">
        <title>Draft Genome Sequence of the Purple Photosynthetic Bacterium Phaeospirillum molischianum DSM120, a Particularly Versatile Bacterium.</title>
        <authorList>
            <person name="Duquesne K."/>
            <person name="Prima V."/>
            <person name="Ji B."/>
            <person name="Rouy Z."/>
            <person name="Medigue C."/>
            <person name="Talla E."/>
            <person name="Sturgis J.N."/>
        </authorList>
    </citation>
    <scope>NUCLEOTIDE SEQUENCE [LARGE SCALE GENOMIC DNA]</scope>
    <source>
        <strain evidence="3">DSM120</strain>
    </source>
</reference>
<evidence type="ECO:0000256" key="1">
    <source>
        <dbReference type="SAM" id="MobiDB-lite"/>
    </source>
</evidence>
<dbReference type="STRING" id="1150626.PHAMO_470030"/>
<comment type="caution">
    <text evidence="2">The sequence shown here is derived from an EMBL/GenBank/DDBJ whole genome shotgun (WGS) entry which is preliminary data.</text>
</comment>
<evidence type="ECO:0008006" key="4">
    <source>
        <dbReference type="Google" id="ProtNLM"/>
    </source>
</evidence>
<dbReference type="EMBL" id="CAHP01000042">
    <property type="protein sequence ID" value="CCG42780.1"/>
    <property type="molecule type" value="Genomic_DNA"/>
</dbReference>
<name>H8FWP2_MAGML</name>
<keyword evidence="3" id="KW-1185">Reference proteome</keyword>